<accession>A0A3N1D6D9</accession>
<dbReference type="GO" id="GO:0008168">
    <property type="term" value="F:methyltransferase activity"/>
    <property type="evidence" value="ECO:0007669"/>
    <property type="project" value="UniProtKB-KW"/>
</dbReference>
<keyword evidence="2" id="KW-1185">Reference proteome</keyword>
<organism evidence="1 2">
    <name type="scientific">Actinocorallia herbida</name>
    <dbReference type="NCBI Taxonomy" id="58109"/>
    <lineage>
        <taxon>Bacteria</taxon>
        <taxon>Bacillati</taxon>
        <taxon>Actinomycetota</taxon>
        <taxon>Actinomycetes</taxon>
        <taxon>Streptosporangiales</taxon>
        <taxon>Thermomonosporaceae</taxon>
        <taxon>Actinocorallia</taxon>
    </lineage>
</organism>
<proteinExistence type="predicted"/>
<gene>
    <name evidence="1" type="ORF">EDD29_6771</name>
</gene>
<dbReference type="GO" id="GO:0032259">
    <property type="term" value="P:methylation"/>
    <property type="evidence" value="ECO:0007669"/>
    <property type="project" value="UniProtKB-KW"/>
</dbReference>
<dbReference type="Gene3D" id="3.40.50.150">
    <property type="entry name" value="Vaccinia Virus protein VP39"/>
    <property type="match status" value="1"/>
</dbReference>
<keyword evidence="1" id="KW-0489">Methyltransferase</keyword>
<name>A0A3N1D6D9_9ACTN</name>
<dbReference type="RefSeq" id="WP_170201685.1">
    <property type="nucleotide sequence ID" value="NZ_RJKE01000001.1"/>
</dbReference>
<sequence length="343" mass="38000">MTAESEARAYYTPEIAKGVARFFEPRRTECVWCGSPDLEVRAVTPDIVQHKPGTFTLEGCRACGHVFQNPRLTGEGLDFYYRDTYDGLGEASTEFGFGLVAADYRRRARTLLRHAEQPKRWLDVGAGFGHFCKAAQRIWPDTEFSGLDQGAGILKGLARGWVAEAHRGSFTDLAPELAGRYDVISMHHYLEHTTEPFAEIAAAARALDPGGFLQIEVPDPECAFARLFGGRWFQWMQPQHLHMYPSGNLAKAVEDAGFEVVEVVGGKADLGHDFVFAALVVLNAFGPKPSRPWAKPTFRARVRHYAAVLAAIPAVAVAFVLDHTVRHLVPGHANAYRLIARRL</sequence>
<keyword evidence="1" id="KW-0808">Transferase</keyword>
<comment type="caution">
    <text evidence="1">The sequence shown here is derived from an EMBL/GenBank/DDBJ whole genome shotgun (WGS) entry which is preliminary data.</text>
</comment>
<dbReference type="EMBL" id="RJKE01000001">
    <property type="protein sequence ID" value="ROO89084.1"/>
    <property type="molecule type" value="Genomic_DNA"/>
</dbReference>
<dbReference type="Pfam" id="PF13489">
    <property type="entry name" value="Methyltransf_23"/>
    <property type="match status" value="1"/>
</dbReference>
<dbReference type="InterPro" id="IPR029063">
    <property type="entry name" value="SAM-dependent_MTases_sf"/>
</dbReference>
<dbReference type="SUPFAM" id="SSF53335">
    <property type="entry name" value="S-adenosyl-L-methionine-dependent methyltransferases"/>
    <property type="match status" value="1"/>
</dbReference>
<dbReference type="AlphaFoldDB" id="A0A3N1D6D9"/>
<reference evidence="1 2" key="1">
    <citation type="submission" date="2018-11" db="EMBL/GenBank/DDBJ databases">
        <title>Sequencing the genomes of 1000 actinobacteria strains.</title>
        <authorList>
            <person name="Klenk H.-P."/>
        </authorList>
    </citation>
    <scope>NUCLEOTIDE SEQUENCE [LARGE SCALE GENOMIC DNA]</scope>
    <source>
        <strain evidence="1 2">DSM 44254</strain>
    </source>
</reference>
<dbReference type="Proteomes" id="UP000272400">
    <property type="component" value="Unassembled WGS sequence"/>
</dbReference>
<protein>
    <submittedName>
        <fullName evidence="1">Methyltransferase family protein</fullName>
    </submittedName>
</protein>
<evidence type="ECO:0000313" key="1">
    <source>
        <dbReference type="EMBL" id="ROO89084.1"/>
    </source>
</evidence>
<evidence type="ECO:0000313" key="2">
    <source>
        <dbReference type="Proteomes" id="UP000272400"/>
    </source>
</evidence>